<organism evidence="2 3">
    <name type="scientific">Geodermatophilus normandii</name>
    <dbReference type="NCBI Taxonomy" id="1137989"/>
    <lineage>
        <taxon>Bacteria</taxon>
        <taxon>Bacillati</taxon>
        <taxon>Actinomycetota</taxon>
        <taxon>Actinomycetes</taxon>
        <taxon>Geodermatophilales</taxon>
        <taxon>Geodermatophilaceae</taxon>
        <taxon>Geodermatophilus</taxon>
    </lineage>
</organism>
<dbReference type="Proteomes" id="UP000471126">
    <property type="component" value="Unassembled WGS sequence"/>
</dbReference>
<evidence type="ECO:0000313" key="3">
    <source>
        <dbReference type="Proteomes" id="UP000471126"/>
    </source>
</evidence>
<protein>
    <submittedName>
        <fullName evidence="2">Uncharacterized protein</fullName>
    </submittedName>
</protein>
<sequence length="76" mass="8274">MPAARRRRTTRTGGRRAPSRGQIACHVDEENTAVLVRTETEDAGEAIVTIRNGGTAGLATLRRWWDDPALSPFGEA</sequence>
<dbReference type="EMBL" id="JAAGWE010000032">
    <property type="protein sequence ID" value="NEM07992.1"/>
    <property type="molecule type" value="Genomic_DNA"/>
</dbReference>
<dbReference type="AlphaFoldDB" id="A0A6P0GLV4"/>
<dbReference type="RefSeq" id="WP_163478045.1">
    <property type="nucleotide sequence ID" value="NZ_JAAGWE010000032.1"/>
</dbReference>
<feature type="compositionally biased region" description="Basic residues" evidence="1">
    <location>
        <begin position="1"/>
        <end position="18"/>
    </location>
</feature>
<reference evidence="2 3" key="1">
    <citation type="submission" date="2019-12" db="EMBL/GenBank/DDBJ databases">
        <title>WGS of CPCC 203550 I12A-02606.</title>
        <authorList>
            <person name="Jiang Z."/>
        </authorList>
    </citation>
    <scope>NUCLEOTIDE SEQUENCE [LARGE SCALE GENOMIC DNA]</scope>
    <source>
        <strain evidence="2 3">I12A-02606</strain>
    </source>
</reference>
<evidence type="ECO:0000256" key="1">
    <source>
        <dbReference type="SAM" id="MobiDB-lite"/>
    </source>
</evidence>
<name>A0A6P0GLV4_9ACTN</name>
<accession>A0A6P0GLV4</accession>
<comment type="caution">
    <text evidence="2">The sequence shown here is derived from an EMBL/GenBank/DDBJ whole genome shotgun (WGS) entry which is preliminary data.</text>
</comment>
<evidence type="ECO:0000313" key="2">
    <source>
        <dbReference type="EMBL" id="NEM07992.1"/>
    </source>
</evidence>
<feature type="region of interest" description="Disordered" evidence="1">
    <location>
        <begin position="1"/>
        <end position="20"/>
    </location>
</feature>
<proteinExistence type="predicted"/>
<gene>
    <name evidence="2" type="ORF">GCU54_18595</name>
</gene>